<evidence type="ECO:0000256" key="1">
    <source>
        <dbReference type="ARBA" id="ARBA00008324"/>
    </source>
</evidence>
<dbReference type="Gene3D" id="3.10.129.10">
    <property type="entry name" value="Hotdog Thioesterase"/>
    <property type="match status" value="1"/>
</dbReference>
<evidence type="ECO:0000259" key="3">
    <source>
        <dbReference type="Pfam" id="PF03061"/>
    </source>
</evidence>
<dbReference type="InterPro" id="IPR029069">
    <property type="entry name" value="HotDog_dom_sf"/>
</dbReference>
<dbReference type="RefSeq" id="WP_214155180.1">
    <property type="nucleotide sequence ID" value="NZ_JAHBAY010000003.1"/>
</dbReference>
<dbReference type="InterPro" id="IPR003736">
    <property type="entry name" value="PAAI_dom"/>
</dbReference>
<evidence type="ECO:0000256" key="2">
    <source>
        <dbReference type="ARBA" id="ARBA00022801"/>
    </source>
</evidence>
<accession>A0ABS5TCW1</accession>
<dbReference type="PANTHER" id="PTHR43240:SF5">
    <property type="entry name" value="1,4-DIHYDROXY-2-NAPHTHOYL-COA THIOESTERASE 1"/>
    <property type="match status" value="1"/>
</dbReference>
<feature type="domain" description="Thioesterase" evidence="3">
    <location>
        <begin position="48"/>
        <end position="126"/>
    </location>
</feature>
<dbReference type="InterPro" id="IPR006683">
    <property type="entry name" value="Thioestr_dom"/>
</dbReference>
<sequence>MSDNLDSPTAGGAVFAAALHERMGIELVEATARRTVATMPVEGNTQPFGLLHGGASAVLAETVGSVAANVHAGTMGLVAVGLEISATHHRGVRSGVVTGTAEAVHLGRSTATYEIAITDEAGRRVCSSRLTCMLLPDPAKKS</sequence>
<dbReference type="Pfam" id="PF03061">
    <property type="entry name" value="4HBT"/>
    <property type="match status" value="1"/>
</dbReference>
<dbReference type="SUPFAM" id="SSF54637">
    <property type="entry name" value="Thioesterase/thiol ester dehydrase-isomerase"/>
    <property type="match status" value="1"/>
</dbReference>
<dbReference type="NCBIfam" id="TIGR00369">
    <property type="entry name" value="unchar_dom_1"/>
    <property type="match status" value="1"/>
</dbReference>
<reference evidence="4 5" key="1">
    <citation type="submission" date="2021-05" db="EMBL/GenBank/DDBJ databases">
        <title>Kineosporia and Streptomyces sp. nov. two new marine actinobacteria isolated from Coral.</title>
        <authorList>
            <person name="Buangrab K."/>
            <person name="Sutthacheep M."/>
            <person name="Yeemin T."/>
            <person name="Harunari E."/>
            <person name="Igarashi Y."/>
            <person name="Kanchanasin P."/>
            <person name="Tanasupawat S."/>
            <person name="Phongsopitanun W."/>
        </authorList>
    </citation>
    <scope>NUCLEOTIDE SEQUENCE [LARGE SCALE GENOMIC DNA]</scope>
    <source>
        <strain evidence="4 5">J2-2</strain>
    </source>
</reference>
<evidence type="ECO:0000313" key="5">
    <source>
        <dbReference type="Proteomes" id="UP001197247"/>
    </source>
</evidence>
<comment type="caution">
    <text evidence="4">The sequence shown here is derived from an EMBL/GenBank/DDBJ whole genome shotgun (WGS) entry which is preliminary data.</text>
</comment>
<dbReference type="CDD" id="cd03443">
    <property type="entry name" value="PaaI_thioesterase"/>
    <property type="match status" value="1"/>
</dbReference>
<dbReference type="Proteomes" id="UP001197247">
    <property type="component" value="Unassembled WGS sequence"/>
</dbReference>
<dbReference type="PANTHER" id="PTHR43240">
    <property type="entry name" value="1,4-DIHYDROXY-2-NAPHTHOYL-COA THIOESTERASE 1"/>
    <property type="match status" value="1"/>
</dbReference>
<proteinExistence type="inferred from homology"/>
<organism evidence="4 5">
    <name type="scientific">Kineosporia corallincola</name>
    <dbReference type="NCBI Taxonomy" id="2835133"/>
    <lineage>
        <taxon>Bacteria</taxon>
        <taxon>Bacillati</taxon>
        <taxon>Actinomycetota</taxon>
        <taxon>Actinomycetes</taxon>
        <taxon>Kineosporiales</taxon>
        <taxon>Kineosporiaceae</taxon>
        <taxon>Kineosporia</taxon>
    </lineage>
</organism>
<keyword evidence="2" id="KW-0378">Hydrolase</keyword>
<protein>
    <submittedName>
        <fullName evidence="4">Hotdog fold thioesterase</fullName>
    </submittedName>
</protein>
<gene>
    <name evidence="4" type="ORF">KIH74_08060</name>
</gene>
<comment type="similarity">
    <text evidence="1">Belongs to the thioesterase PaaI family.</text>
</comment>
<evidence type="ECO:0000313" key="4">
    <source>
        <dbReference type="EMBL" id="MBT0768876.1"/>
    </source>
</evidence>
<name>A0ABS5TCW1_9ACTN</name>
<keyword evidence="5" id="KW-1185">Reference proteome</keyword>
<dbReference type="EMBL" id="JAHBAY010000003">
    <property type="protein sequence ID" value="MBT0768876.1"/>
    <property type="molecule type" value="Genomic_DNA"/>
</dbReference>